<evidence type="ECO:0000259" key="7">
    <source>
        <dbReference type="Pfam" id="PF08544"/>
    </source>
</evidence>
<keyword evidence="2" id="KW-0808">Transferase</keyword>
<evidence type="ECO:0000256" key="4">
    <source>
        <dbReference type="ARBA" id="ARBA00022777"/>
    </source>
</evidence>
<evidence type="ECO:0000313" key="10">
    <source>
        <dbReference type="Proteomes" id="UP000567624"/>
    </source>
</evidence>
<dbReference type="Gene3D" id="3.30.230.10">
    <property type="match status" value="1"/>
</dbReference>
<feature type="non-terminal residue" evidence="9">
    <location>
        <position position="1"/>
    </location>
</feature>
<dbReference type="InterPro" id="IPR006206">
    <property type="entry name" value="Mevalonate/galactokinase"/>
</dbReference>
<organism evidence="9 10">
    <name type="scientific">Smithornis capensis</name>
    <dbReference type="NCBI Taxonomy" id="363769"/>
    <lineage>
        <taxon>Eukaryota</taxon>
        <taxon>Metazoa</taxon>
        <taxon>Chordata</taxon>
        <taxon>Craniata</taxon>
        <taxon>Vertebrata</taxon>
        <taxon>Euteleostomi</taxon>
        <taxon>Archelosauria</taxon>
        <taxon>Archosauria</taxon>
        <taxon>Dinosauria</taxon>
        <taxon>Saurischia</taxon>
        <taxon>Theropoda</taxon>
        <taxon>Coelurosauria</taxon>
        <taxon>Aves</taxon>
        <taxon>Neognathae</taxon>
        <taxon>Neoaves</taxon>
        <taxon>Telluraves</taxon>
        <taxon>Australaves</taxon>
        <taxon>Passeriformes</taxon>
        <taxon>Eurylaimidae</taxon>
        <taxon>Smithornis</taxon>
    </lineage>
</organism>
<dbReference type="GO" id="GO:0004335">
    <property type="term" value="F:galactokinase activity"/>
    <property type="evidence" value="ECO:0007669"/>
    <property type="project" value="InterPro"/>
</dbReference>
<dbReference type="InterPro" id="IPR006203">
    <property type="entry name" value="GHMP_knse_ATP-bd_CS"/>
</dbReference>
<dbReference type="Proteomes" id="UP000567624">
    <property type="component" value="Unassembled WGS sequence"/>
</dbReference>
<dbReference type="PANTHER" id="PTHR10457:SF7">
    <property type="entry name" value="GALACTOKINASE-RELATED"/>
    <property type="match status" value="1"/>
</dbReference>
<dbReference type="AlphaFoldDB" id="A0A7K8R352"/>
<evidence type="ECO:0000256" key="1">
    <source>
        <dbReference type="ARBA" id="ARBA00006566"/>
    </source>
</evidence>
<gene>
    <name evidence="9" type="primary">Galk1</name>
    <name evidence="9" type="ORF">SMICAP_R06546</name>
</gene>
<feature type="domain" description="GHMP kinase C-terminal" evidence="7">
    <location>
        <begin position="290"/>
        <end position="371"/>
    </location>
</feature>
<dbReference type="PRINTS" id="PR00959">
    <property type="entry name" value="MEVGALKINASE"/>
</dbReference>
<dbReference type="InterPro" id="IPR020568">
    <property type="entry name" value="Ribosomal_Su5_D2-typ_SF"/>
</dbReference>
<dbReference type="InterPro" id="IPR006204">
    <property type="entry name" value="GHMP_kinase_N_dom"/>
</dbReference>
<feature type="non-terminal residue" evidence="9">
    <location>
        <position position="390"/>
    </location>
</feature>
<evidence type="ECO:0000256" key="2">
    <source>
        <dbReference type="ARBA" id="ARBA00022679"/>
    </source>
</evidence>
<dbReference type="EMBL" id="VWYW01000663">
    <property type="protein sequence ID" value="NXF11292.1"/>
    <property type="molecule type" value="Genomic_DNA"/>
</dbReference>
<dbReference type="PROSITE" id="PS00627">
    <property type="entry name" value="GHMP_KINASES_ATP"/>
    <property type="match status" value="1"/>
</dbReference>
<dbReference type="PIRSF" id="PIRSF000530">
    <property type="entry name" value="Galactokinase"/>
    <property type="match status" value="1"/>
</dbReference>
<dbReference type="Gene3D" id="3.30.70.890">
    <property type="entry name" value="GHMP kinase, C-terminal domain"/>
    <property type="match status" value="1"/>
</dbReference>
<comment type="caution">
    <text evidence="9">The sequence shown here is derived from an EMBL/GenBank/DDBJ whole genome shotgun (WGS) entry which is preliminary data.</text>
</comment>
<keyword evidence="4 9" id="KW-0418">Kinase</keyword>
<evidence type="ECO:0000259" key="6">
    <source>
        <dbReference type="Pfam" id="PF00288"/>
    </source>
</evidence>
<dbReference type="InterPro" id="IPR013750">
    <property type="entry name" value="GHMP_kinase_C_dom"/>
</dbReference>
<dbReference type="InterPro" id="IPR019741">
    <property type="entry name" value="Galactokinase_CS"/>
</dbReference>
<keyword evidence="3" id="KW-0547">Nucleotide-binding</keyword>
<dbReference type="InterPro" id="IPR019539">
    <property type="entry name" value="GalKase_N"/>
</dbReference>
<proteinExistence type="inferred from homology"/>
<feature type="domain" description="Galactokinase N-terminal" evidence="8">
    <location>
        <begin position="19"/>
        <end position="67"/>
    </location>
</feature>
<evidence type="ECO:0000259" key="8">
    <source>
        <dbReference type="Pfam" id="PF10509"/>
    </source>
</evidence>
<keyword evidence="10" id="KW-1185">Reference proteome</keyword>
<dbReference type="PANTHER" id="PTHR10457">
    <property type="entry name" value="MEVALONATE KINASE/GALACTOKINASE"/>
    <property type="match status" value="1"/>
</dbReference>
<dbReference type="GO" id="GO:0005524">
    <property type="term" value="F:ATP binding"/>
    <property type="evidence" value="ECO:0007669"/>
    <property type="project" value="UniProtKB-KW"/>
</dbReference>
<protein>
    <submittedName>
        <fullName evidence="9">GALK1 Galactokinase</fullName>
    </submittedName>
</protein>
<name>A0A7K8R352_9PASS</name>
<dbReference type="InterPro" id="IPR000705">
    <property type="entry name" value="Galactokinase"/>
</dbReference>
<dbReference type="PRINTS" id="PR00473">
    <property type="entry name" value="GALCTOKINASE"/>
</dbReference>
<reference evidence="9 10" key="1">
    <citation type="submission" date="2019-09" db="EMBL/GenBank/DDBJ databases">
        <title>Bird 10,000 Genomes (B10K) Project - Family phase.</title>
        <authorList>
            <person name="Zhang G."/>
        </authorList>
    </citation>
    <scope>NUCLEOTIDE SEQUENCE [LARGE SCALE GENOMIC DNA]</scope>
    <source>
        <strain evidence="9">B10K-CU-031-20</strain>
    </source>
</reference>
<evidence type="ECO:0000256" key="3">
    <source>
        <dbReference type="ARBA" id="ARBA00022741"/>
    </source>
</evidence>
<dbReference type="Pfam" id="PF08544">
    <property type="entry name" value="GHMP_kinases_C"/>
    <property type="match status" value="1"/>
</dbReference>
<evidence type="ECO:0000256" key="5">
    <source>
        <dbReference type="ARBA" id="ARBA00022840"/>
    </source>
</evidence>
<sequence>MAESMGPGSSPVLAAARRAHEAAFGGPAVLAAWAPGRVNLIGEHTDYNGGFVLPMALQLGTVLVGSPTQDGTISILTISAEADEPHRVQFPAPRHGRSLSPGLPRWANYVKGVIQHYRGGPVPGFSAVISSDIPLGGGLSSSAALEVATYTFLQQLCPGKAAAGPGHWYLCFHVGAGMRGLPLARPHSPWGNATPTLSSHHRSLETVPVPLSDASLAVLITNSNVRHTLTGSEYPTRRRHCEEAAAALGKASLRDATMAELEAARSQLGEEVYRRARHVIAEITRTAQAARALQDRDYRMFGRLMVESHNSLRDDYEVSCPELDELVAAALEVDGVYGSRMTGGGFGGCTVTLLEAEAAERAQQHIQEKYSGTATFYLTKPSGGARLLPL</sequence>
<dbReference type="SUPFAM" id="SSF55060">
    <property type="entry name" value="GHMP Kinase, C-terminal domain"/>
    <property type="match status" value="1"/>
</dbReference>
<dbReference type="PROSITE" id="PS00106">
    <property type="entry name" value="GALACTOKINASE"/>
    <property type="match status" value="1"/>
</dbReference>
<keyword evidence="5" id="KW-0067">ATP-binding</keyword>
<dbReference type="InterPro" id="IPR014721">
    <property type="entry name" value="Ribsml_uS5_D2-typ_fold_subgr"/>
</dbReference>
<dbReference type="InterPro" id="IPR036554">
    <property type="entry name" value="GHMP_kinase_C_sf"/>
</dbReference>
<dbReference type="GO" id="GO:0006012">
    <property type="term" value="P:galactose metabolic process"/>
    <property type="evidence" value="ECO:0007669"/>
    <property type="project" value="InterPro"/>
</dbReference>
<dbReference type="SUPFAM" id="SSF54211">
    <property type="entry name" value="Ribosomal protein S5 domain 2-like"/>
    <property type="match status" value="1"/>
</dbReference>
<dbReference type="Pfam" id="PF10509">
    <property type="entry name" value="GalKase_gal_bdg"/>
    <property type="match status" value="1"/>
</dbReference>
<dbReference type="Pfam" id="PF00288">
    <property type="entry name" value="GHMP_kinases_N"/>
    <property type="match status" value="1"/>
</dbReference>
<accession>A0A7K8R352</accession>
<feature type="domain" description="GHMP kinase N-terminal" evidence="6">
    <location>
        <begin position="108"/>
        <end position="158"/>
    </location>
</feature>
<evidence type="ECO:0000313" key="9">
    <source>
        <dbReference type="EMBL" id="NXF11292.1"/>
    </source>
</evidence>
<comment type="similarity">
    <text evidence="1">Belongs to the GHMP kinase family. GalK subfamily.</text>
</comment>
<dbReference type="GO" id="GO:0005829">
    <property type="term" value="C:cytosol"/>
    <property type="evidence" value="ECO:0007669"/>
    <property type="project" value="TreeGrafter"/>
</dbReference>
<dbReference type="FunFam" id="3.30.70.890:FF:000007">
    <property type="entry name" value="Galactokinase 1"/>
    <property type="match status" value="1"/>
</dbReference>
<dbReference type="NCBIfam" id="TIGR00131">
    <property type="entry name" value="gal_kin"/>
    <property type="match status" value="1"/>
</dbReference>